<dbReference type="PANTHER" id="PTHR24198:SF165">
    <property type="entry name" value="ANKYRIN REPEAT-CONTAINING PROTEIN-RELATED"/>
    <property type="match status" value="1"/>
</dbReference>
<feature type="repeat" description="ANK" evidence="3">
    <location>
        <begin position="83"/>
        <end position="115"/>
    </location>
</feature>
<dbReference type="EMBL" id="GG666492">
    <property type="protein sequence ID" value="EEN63264.1"/>
    <property type="molecule type" value="Genomic_DNA"/>
</dbReference>
<organism>
    <name type="scientific">Branchiostoma floridae</name>
    <name type="common">Florida lancelet</name>
    <name type="synonym">Amphioxus</name>
    <dbReference type="NCBI Taxonomy" id="7739"/>
    <lineage>
        <taxon>Eukaryota</taxon>
        <taxon>Metazoa</taxon>
        <taxon>Chordata</taxon>
        <taxon>Cephalochordata</taxon>
        <taxon>Leptocardii</taxon>
        <taxon>Amphioxiformes</taxon>
        <taxon>Branchiostomatidae</taxon>
        <taxon>Branchiostoma</taxon>
    </lineage>
</organism>
<dbReference type="Gene3D" id="1.25.40.20">
    <property type="entry name" value="Ankyrin repeat-containing domain"/>
    <property type="match status" value="1"/>
</dbReference>
<proteinExistence type="predicted"/>
<dbReference type="SUPFAM" id="SSF48403">
    <property type="entry name" value="Ankyrin repeat"/>
    <property type="match status" value="1"/>
</dbReference>
<dbReference type="PROSITE" id="PS50088">
    <property type="entry name" value="ANK_REPEAT"/>
    <property type="match status" value="1"/>
</dbReference>
<dbReference type="AlphaFoldDB" id="C3Y9K8"/>
<dbReference type="InterPro" id="IPR036770">
    <property type="entry name" value="Ankyrin_rpt-contain_sf"/>
</dbReference>
<dbReference type="InterPro" id="IPR002110">
    <property type="entry name" value="Ankyrin_rpt"/>
</dbReference>
<dbReference type="Pfam" id="PF12796">
    <property type="entry name" value="Ank_2"/>
    <property type="match status" value="1"/>
</dbReference>
<evidence type="ECO:0000313" key="4">
    <source>
        <dbReference type="EMBL" id="EEN63264.1"/>
    </source>
</evidence>
<accession>C3Y9K8</accession>
<evidence type="ECO:0000256" key="2">
    <source>
        <dbReference type="ARBA" id="ARBA00023043"/>
    </source>
</evidence>
<name>C3Y9K8_BRAFL</name>
<keyword evidence="2 3" id="KW-0040">ANK repeat</keyword>
<dbReference type="SMART" id="SM00248">
    <property type="entry name" value="ANK"/>
    <property type="match status" value="1"/>
</dbReference>
<evidence type="ECO:0000256" key="3">
    <source>
        <dbReference type="PROSITE-ProRule" id="PRU00023"/>
    </source>
</evidence>
<dbReference type="PANTHER" id="PTHR24198">
    <property type="entry name" value="ANKYRIN REPEAT AND PROTEIN KINASE DOMAIN-CONTAINING PROTEIN"/>
    <property type="match status" value="1"/>
</dbReference>
<evidence type="ECO:0000256" key="1">
    <source>
        <dbReference type="ARBA" id="ARBA00022737"/>
    </source>
</evidence>
<dbReference type="InParanoid" id="C3Y9K8"/>
<gene>
    <name evidence="4" type="ORF">BRAFLDRAFT_88201</name>
</gene>
<dbReference type="PROSITE" id="PS50297">
    <property type="entry name" value="ANK_REP_REGION"/>
    <property type="match status" value="1"/>
</dbReference>
<sequence length="133" mass="14880">MSFFKDAVKGFVSNLVSDMPLLGTPYSIREVDTKNYAKYGIMKREDCLTLYRDERGQSFEAVLHNTGMSVQAYSALNMVEEENGRTPLHLACLAGNIACIRELMHCNVQVEKADREGNTAFHLASQCNPEALE</sequence>
<protein>
    <submittedName>
        <fullName evidence="4">Uncharacterized protein</fullName>
    </submittedName>
</protein>
<feature type="non-terminal residue" evidence="4">
    <location>
        <position position="133"/>
    </location>
</feature>
<dbReference type="STRING" id="7739.C3Y9K8"/>
<reference evidence="4" key="1">
    <citation type="journal article" date="2008" name="Nature">
        <title>The amphioxus genome and the evolution of the chordate karyotype.</title>
        <authorList>
            <consortium name="US DOE Joint Genome Institute (JGI-PGF)"/>
            <person name="Putnam N.H."/>
            <person name="Butts T."/>
            <person name="Ferrier D.E.K."/>
            <person name="Furlong R.F."/>
            <person name="Hellsten U."/>
            <person name="Kawashima T."/>
            <person name="Robinson-Rechavi M."/>
            <person name="Shoguchi E."/>
            <person name="Terry A."/>
            <person name="Yu J.-K."/>
            <person name="Benito-Gutierrez E.L."/>
            <person name="Dubchak I."/>
            <person name="Garcia-Fernandez J."/>
            <person name="Gibson-Brown J.J."/>
            <person name="Grigoriev I.V."/>
            <person name="Horton A.C."/>
            <person name="de Jong P.J."/>
            <person name="Jurka J."/>
            <person name="Kapitonov V.V."/>
            <person name="Kohara Y."/>
            <person name="Kuroki Y."/>
            <person name="Lindquist E."/>
            <person name="Lucas S."/>
            <person name="Osoegawa K."/>
            <person name="Pennacchio L.A."/>
            <person name="Salamov A.A."/>
            <person name="Satou Y."/>
            <person name="Sauka-Spengler T."/>
            <person name="Schmutz J."/>
            <person name="Shin-I T."/>
            <person name="Toyoda A."/>
            <person name="Bronner-Fraser M."/>
            <person name="Fujiyama A."/>
            <person name="Holland L.Z."/>
            <person name="Holland P.W.H."/>
            <person name="Satoh N."/>
            <person name="Rokhsar D.S."/>
        </authorList>
    </citation>
    <scope>NUCLEOTIDE SEQUENCE [LARGE SCALE GENOMIC DNA]</scope>
    <source>
        <strain evidence="4">S238N-H82</strain>
        <tissue evidence="4">Testes</tissue>
    </source>
</reference>
<keyword evidence="1" id="KW-0677">Repeat</keyword>